<reference evidence="2" key="1">
    <citation type="submission" date="2021-01" db="EMBL/GenBank/DDBJ databases">
        <authorList>
            <person name="Corre E."/>
            <person name="Pelletier E."/>
            <person name="Niang G."/>
            <person name="Scheremetjew M."/>
            <person name="Finn R."/>
            <person name="Kale V."/>
            <person name="Holt S."/>
            <person name="Cochrane G."/>
            <person name="Meng A."/>
            <person name="Brown T."/>
            <person name="Cohen L."/>
        </authorList>
    </citation>
    <scope>NUCLEOTIDE SEQUENCE</scope>
    <source>
        <strain evidence="2">CCMP 410</strain>
    </source>
</reference>
<evidence type="ECO:0000313" key="2">
    <source>
        <dbReference type="EMBL" id="CAD9277254.1"/>
    </source>
</evidence>
<protein>
    <submittedName>
        <fullName evidence="2">Uncharacterized protein</fullName>
    </submittedName>
</protein>
<proteinExistence type="predicted"/>
<feature type="region of interest" description="Disordered" evidence="1">
    <location>
        <begin position="101"/>
        <end position="124"/>
    </location>
</feature>
<name>A0A7S1Y530_9STRA</name>
<feature type="compositionally biased region" description="Basic and acidic residues" evidence="1">
    <location>
        <begin position="113"/>
        <end position="124"/>
    </location>
</feature>
<dbReference type="EMBL" id="HBGK01011859">
    <property type="protein sequence ID" value="CAD9277254.1"/>
    <property type="molecule type" value="Transcribed_RNA"/>
</dbReference>
<sequence>MSSSAKKIGEKVVRTALKEPRAVTAAEAPFIEPAKESTKETMMPWKGWVGRFVKDQFGDERYKAFREFFFYKPDDRHDLYQIPLPSTKVPINKEGTMFAQFRYPSPGSQDPVRIPDIDPARDPYDVAHYKRDTARRYEDAYQGIDDINVERIKLALMDPNDPDVKELQEALDNPESSPGNQGHFATGPTDFDPSGLRATMSANHKALNESLDENEPDHLPYPDWYYNVEDTQKELEWYEERDLPLPMGCTGYGTVPTHDRVAKW</sequence>
<dbReference type="AlphaFoldDB" id="A0A7S1Y530"/>
<evidence type="ECO:0000256" key="1">
    <source>
        <dbReference type="SAM" id="MobiDB-lite"/>
    </source>
</evidence>
<gene>
    <name evidence="2" type="ORF">GOCE00092_LOCUS6163</name>
</gene>
<accession>A0A7S1Y530</accession>
<feature type="region of interest" description="Disordered" evidence="1">
    <location>
        <begin position="168"/>
        <end position="197"/>
    </location>
</feature>
<organism evidence="2">
    <name type="scientific">Grammatophora oceanica</name>
    <dbReference type="NCBI Taxonomy" id="210454"/>
    <lineage>
        <taxon>Eukaryota</taxon>
        <taxon>Sar</taxon>
        <taxon>Stramenopiles</taxon>
        <taxon>Ochrophyta</taxon>
        <taxon>Bacillariophyta</taxon>
        <taxon>Fragilariophyceae</taxon>
        <taxon>Fragilariophycidae</taxon>
        <taxon>Rhabdonematales</taxon>
        <taxon>Grammatophoraceae</taxon>
        <taxon>Grammatophora</taxon>
    </lineage>
</organism>